<dbReference type="Proteomes" id="UP000016511">
    <property type="component" value="Unassembled WGS sequence"/>
</dbReference>
<name>U1YF60_ANEAE</name>
<comment type="caution">
    <text evidence="1">The sequence shown here is derived from an EMBL/GenBank/DDBJ whole genome shotgun (WGS) entry which is preliminary data.</text>
</comment>
<organism evidence="1 2">
    <name type="scientific">Aneurinibacillus aneurinilyticus ATCC 12856</name>
    <dbReference type="NCBI Taxonomy" id="649747"/>
    <lineage>
        <taxon>Bacteria</taxon>
        <taxon>Bacillati</taxon>
        <taxon>Bacillota</taxon>
        <taxon>Bacilli</taxon>
        <taxon>Bacillales</taxon>
        <taxon>Paenibacillaceae</taxon>
        <taxon>Aneurinibacillus group</taxon>
        <taxon>Aneurinibacillus</taxon>
    </lineage>
</organism>
<dbReference type="HOGENOM" id="CLU_3195441_0_0_9"/>
<sequence length="45" mass="5454">MINFQKLFPTCFMSRNELFLRAQNQRRTKRIAKRGQVVAEELKKQ</sequence>
<protein>
    <submittedName>
        <fullName evidence="1">Uncharacterized protein</fullName>
    </submittedName>
</protein>
<evidence type="ECO:0000313" key="1">
    <source>
        <dbReference type="EMBL" id="ERI09431.1"/>
    </source>
</evidence>
<dbReference type="STRING" id="649747.HMPREF0083_02477"/>
<dbReference type="AlphaFoldDB" id="U1YF60"/>
<keyword evidence="2" id="KW-1185">Reference proteome</keyword>
<dbReference type="EMBL" id="AWSJ01000155">
    <property type="protein sequence ID" value="ERI09431.1"/>
    <property type="molecule type" value="Genomic_DNA"/>
</dbReference>
<evidence type="ECO:0000313" key="2">
    <source>
        <dbReference type="Proteomes" id="UP000016511"/>
    </source>
</evidence>
<reference evidence="1 2" key="1">
    <citation type="submission" date="2013-08" db="EMBL/GenBank/DDBJ databases">
        <authorList>
            <person name="Weinstock G."/>
            <person name="Sodergren E."/>
            <person name="Wylie T."/>
            <person name="Fulton L."/>
            <person name="Fulton R."/>
            <person name="Fronick C."/>
            <person name="O'Laughlin M."/>
            <person name="Godfrey J."/>
            <person name="Miner T."/>
            <person name="Herter B."/>
            <person name="Appelbaum E."/>
            <person name="Cordes M."/>
            <person name="Lek S."/>
            <person name="Wollam A."/>
            <person name="Pepin K.H."/>
            <person name="Palsikar V.B."/>
            <person name="Mitreva M."/>
            <person name="Wilson R.K."/>
        </authorList>
    </citation>
    <scope>NUCLEOTIDE SEQUENCE [LARGE SCALE GENOMIC DNA]</scope>
    <source>
        <strain evidence="1 2">ATCC 12856</strain>
    </source>
</reference>
<gene>
    <name evidence="1" type="ORF">HMPREF0083_02477</name>
</gene>
<accession>U1YF60</accession>
<proteinExistence type="predicted"/>